<dbReference type="EMBL" id="CAESAJ010000124">
    <property type="protein sequence ID" value="CAB4341789.1"/>
    <property type="molecule type" value="Genomic_DNA"/>
</dbReference>
<protein>
    <submittedName>
        <fullName evidence="1">Unannotated protein</fullName>
    </submittedName>
</protein>
<reference evidence="1" key="1">
    <citation type="submission" date="2020-05" db="EMBL/GenBank/DDBJ databases">
        <authorList>
            <person name="Chiriac C."/>
            <person name="Salcher M."/>
            <person name="Ghai R."/>
            <person name="Kavagutti S V."/>
        </authorList>
    </citation>
    <scope>NUCLEOTIDE SEQUENCE</scope>
</reference>
<gene>
    <name evidence="1" type="ORF">UFOPK3770_01021</name>
</gene>
<name>A0A6J5ZLE4_9ZZZZ</name>
<evidence type="ECO:0000313" key="1">
    <source>
        <dbReference type="EMBL" id="CAB4341789.1"/>
    </source>
</evidence>
<sequence length="91" mass="9365">MAAGLGTVGSVGSGIRALAHNERTFPRVSIPSSVVKSIMLIAISIPSAFALVLIERVPSIAARDSSPTASTPGSPCKKVVKFLFELVSVSN</sequence>
<organism evidence="1">
    <name type="scientific">freshwater metagenome</name>
    <dbReference type="NCBI Taxonomy" id="449393"/>
    <lineage>
        <taxon>unclassified sequences</taxon>
        <taxon>metagenomes</taxon>
        <taxon>ecological metagenomes</taxon>
    </lineage>
</organism>
<proteinExistence type="predicted"/>
<dbReference type="AlphaFoldDB" id="A0A6J5ZLE4"/>
<accession>A0A6J5ZLE4</accession>